<gene>
    <name evidence="10" type="ORF">KAJ83_03400</name>
</gene>
<evidence type="ECO:0000256" key="3">
    <source>
        <dbReference type="ARBA" id="ARBA00022448"/>
    </source>
</evidence>
<feature type="transmembrane region" description="Helical" evidence="8">
    <location>
        <begin position="12"/>
        <end position="30"/>
    </location>
</feature>
<evidence type="ECO:0000256" key="5">
    <source>
        <dbReference type="ARBA" id="ARBA00022692"/>
    </source>
</evidence>
<evidence type="ECO:0000256" key="6">
    <source>
        <dbReference type="ARBA" id="ARBA00022989"/>
    </source>
</evidence>
<dbReference type="GO" id="GO:0055085">
    <property type="term" value="P:transmembrane transport"/>
    <property type="evidence" value="ECO:0007669"/>
    <property type="project" value="InterPro"/>
</dbReference>
<comment type="similarity">
    <text evidence="2">Belongs to the binding-protein-dependent transport system permease family. CysTW subfamily.</text>
</comment>
<dbReference type="RefSeq" id="WP_210680591.1">
    <property type="nucleotide sequence ID" value="NZ_JAGMWN010000001.1"/>
</dbReference>
<feature type="transmembrane region" description="Helical" evidence="8">
    <location>
        <begin position="119"/>
        <end position="142"/>
    </location>
</feature>
<dbReference type="GO" id="GO:0005886">
    <property type="term" value="C:plasma membrane"/>
    <property type="evidence" value="ECO:0007669"/>
    <property type="project" value="UniProtKB-SubCell"/>
</dbReference>
<protein>
    <submittedName>
        <fullName evidence="10">ABC transporter permease</fullName>
    </submittedName>
</protein>
<dbReference type="Proteomes" id="UP000672602">
    <property type="component" value="Unassembled WGS sequence"/>
</dbReference>
<name>A0A8J7V2R4_9PROT</name>
<keyword evidence="11" id="KW-1185">Reference proteome</keyword>
<dbReference type="EMBL" id="JAGMWN010000001">
    <property type="protein sequence ID" value="MBP5856039.1"/>
    <property type="molecule type" value="Genomic_DNA"/>
</dbReference>
<evidence type="ECO:0000313" key="10">
    <source>
        <dbReference type="EMBL" id="MBP5856039.1"/>
    </source>
</evidence>
<evidence type="ECO:0000259" key="9">
    <source>
        <dbReference type="PROSITE" id="PS50928"/>
    </source>
</evidence>
<dbReference type="SUPFAM" id="SSF161098">
    <property type="entry name" value="MetI-like"/>
    <property type="match status" value="1"/>
</dbReference>
<dbReference type="CDD" id="cd06261">
    <property type="entry name" value="TM_PBP2"/>
    <property type="match status" value="1"/>
</dbReference>
<keyword evidence="7 8" id="KW-0472">Membrane</keyword>
<comment type="subcellular location">
    <subcellularLocation>
        <location evidence="1 8">Cell membrane</location>
        <topology evidence="1 8">Multi-pass membrane protein</topology>
    </subcellularLocation>
</comment>
<sequence length="345" mass="38959">MHELLRSYGRTLTGVFITLTAFWMLIMILLPQAFMIEHSLWWIDRDDQLGMRIDRAYSDMGLLEFDLGQADTPEGKADIQERIDGLKADIAAMEAEETAPPKHYGFDNYTKMSALHFEIFLKSIGYSLAVTILALIVCYPIAFTIAKLSTPNKAALLMLGLIVPYAINELLRVYAWLMILDYQGVINSLLAWLGLVSFEDKSWVPFLEYSGSVFVALIYAYVLFMIFPIYNTVETLDRNQLEASEDLGAGVIRTHLRVVIPHAKPGIAVGCIMTFMLSVGSYSVPQIMTRGKSGDWFSQLIYRQFFESQNWNSGAAYSFSLVLVCLGFILIMMKVFKVGIRDIAK</sequence>
<dbReference type="Pfam" id="PF00528">
    <property type="entry name" value="BPD_transp_1"/>
    <property type="match status" value="1"/>
</dbReference>
<proteinExistence type="inferred from homology"/>
<dbReference type="InterPro" id="IPR000515">
    <property type="entry name" value="MetI-like"/>
</dbReference>
<dbReference type="PANTHER" id="PTHR42929:SF1">
    <property type="entry name" value="INNER MEMBRANE ABC TRANSPORTER PERMEASE PROTEIN YDCU-RELATED"/>
    <property type="match status" value="1"/>
</dbReference>
<dbReference type="AlphaFoldDB" id="A0A8J7V2R4"/>
<dbReference type="Gene3D" id="1.10.3720.10">
    <property type="entry name" value="MetI-like"/>
    <property type="match status" value="1"/>
</dbReference>
<evidence type="ECO:0000256" key="8">
    <source>
        <dbReference type="RuleBase" id="RU363032"/>
    </source>
</evidence>
<evidence type="ECO:0000256" key="7">
    <source>
        <dbReference type="ARBA" id="ARBA00023136"/>
    </source>
</evidence>
<keyword evidence="5 8" id="KW-0812">Transmembrane</keyword>
<dbReference type="PROSITE" id="PS50928">
    <property type="entry name" value="ABC_TM1"/>
    <property type="match status" value="1"/>
</dbReference>
<dbReference type="InterPro" id="IPR035906">
    <property type="entry name" value="MetI-like_sf"/>
</dbReference>
<evidence type="ECO:0000256" key="2">
    <source>
        <dbReference type="ARBA" id="ARBA00007069"/>
    </source>
</evidence>
<accession>A0A8J7V2R4</accession>
<dbReference type="PANTHER" id="PTHR42929">
    <property type="entry name" value="INNER MEMBRANE ABC TRANSPORTER PERMEASE PROTEIN YDCU-RELATED-RELATED"/>
    <property type="match status" value="1"/>
</dbReference>
<evidence type="ECO:0000313" key="11">
    <source>
        <dbReference type="Proteomes" id="UP000672602"/>
    </source>
</evidence>
<feature type="transmembrane region" description="Helical" evidence="8">
    <location>
        <begin position="178"/>
        <end position="197"/>
    </location>
</feature>
<evidence type="ECO:0000256" key="4">
    <source>
        <dbReference type="ARBA" id="ARBA00022475"/>
    </source>
</evidence>
<feature type="transmembrane region" description="Helical" evidence="8">
    <location>
        <begin position="209"/>
        <end position="230"/>
    </location>
</feature>
<keyword evidence="4" id="KW-1003">Cell membrane</keyword>
<evidence type="ECO:0000256" key="1">
    <source>
        <dbReference type="ARBA" id="ARBA00004651"/>
    </source>
</evidence>
<feature type="domain" description="ABC transmembrane type-1" evidence="9">
    <location>
        <begin position="120"/>
        <end position="332"/>
    </location>
</feature>
<feature type="transmembrane region" description="Helical" evidence="8">
    <location>
        <begin position="315"/>
        <end position="336"/>
    </location>
</feature>
<feature type="transmembrane region" description="Helical" evidence="8">
    <location>
        <begin position="266"/>
        <end position="284"/>
    </location>
</feature>
<organism evidence="10 11">
    <name type="scientific">Marivibrio halodurans</name>
    <dbReference type="NCBI Taxonomy" id="2039722"/>
    <lineage>
        <taxon>Bacteria</taxon>
        <taxon>Pseudomonadati</taxon>
        <taxon>Pseudomonadota</taxon>
        <taxon>Alphaproteobacteria</taxon>
        <taxon>Rhodospirillales</taxon>
        <taxon>Rhodospirillaceae</taxon>
        <taxon>Marivibrio</taxon>
    </lineage>
</organism>
<keyword evidence="6 8" id="KW-1133">Transmembrane helix</keyword>
<keyword evidence="3 8" id="KW-0813">Transport</keyword>
<comment type="caution">
    <text evidence="10">The sequence shown here is derived from an EMBL/GenBank/DDBJ whole genome shotgun (WGS) entry which is preliminary data.</text>
</comment>
<reference evidence="10" key="1">
    <citation type="submission" date="2021-04" db="EMBL/GenBank/DDBJ databases">
        <authorList>
            <person name="Zhang D.-C."/>
        </authorList>
    </citation>
    <scope>NUCLEOTIDE SEQUENCE</scope>
    <source>
        <strain evidence="10">CGMCC 1.15697</strain>
    </source>
</reference>